<dbReference type="Pfam" id="PF08448">
    <property type="entry name" value="PAS_4"/>
    <property type="match status" value="1"/>
</dbReference>
<evidence type="ECO:0000259" key="10">
    <source>
        <dbReference type="PROSITE" id="PS50045"/>
    </source>
</evidence>
<feature type="domain" description="CBS" evidence="13">
    <location>
        <begin position="13"/>
        <end position="69"/>
    </location>
</feature>
<dbReference type="PROSITE" id="PS50045">
    <property type="entry name" value="SIGMA54_INTERACT_4"/>
    <property type="match status" value="1"/>
</dbReference>
<keyword evidence="6" id="KW-0804">Transcription</keyword>
<dbReference type="InterPro" id="IPR030828">
    <property type="entry name" value="HTH_TyrR"/>
</dbReference>
<dbReference type="InterPro" id="IPR003593">
    <property type="entry name" value="AAA+_ATPase"/>
</dbReference>
<evidence type="ECO:0000256" key="2">
    <source>
        <dbReference type="ARBA" id="ARBA00022797"/>
    </source>
</evidence>
<dbReference type="InterPro" id="IPR009057">
    <property type="entry name" value="Homeodomain-like_sf"/>
</dbReference>
<dbReference type="InterPro" id="IPR025943">
    <property type="entry name" value="Sigma_54_int_dom_ATP-bd_2"/>
</dbReference>
<dbReference type="CDD" id="cd00009">
    <property type="entry name" value="AAA"/>
    <property type="match status" value="1"/>
</dbReference>
<dbReference type="InterPro" id="IPR035965">
    <property type="entry name" value="PAS-like_dom_sf"/>
</dbReference>
<dbReference type="EMBL" id="MQMG01000061">
    <property type="protein sequence ID" value="OKO89050.1"/>
    <property type="molecule type" value="Genomic_DNA"/>
</dbReference>
<dbReference type="PROSITE" id="PS50113">
    <property type="entry name" value="PAC"/>
    <property type="match status" value="1"/>
</dbReference>
<dbReference type="InterPro" id="IPR025662">
    <property type="entry name" value="Sigma_54_int_dom_ATP-bd_1"/>
</dbReference>
<dbReference type="Gene3D" id="3.30.450.20">
    <property type="entry name" value="PAS domain"/>
    <property type="match status" value="2"/>
</dbReference>
<dbReference type="PROSITE" id="PS51371">
    <property type="entry name" value="CBS"/>
    <property type="match status" value="1"/>
</dbReference>
<dbReference type="PROSITE" id="PS00676">
    <property type="entry name" value="SIGMA54_INTERACT_2"/>
    <property type="match status" value="1"/>
</dbReference>
<dbReference type="NCBIfam" id="TIGR00229">
    <property type="entry name" value="sensory_box"/>
    <property type="match status" value="1"/>
</dbReference>
<dbReference type="SUPFAM" id="SSF54631">
    <property type="entry name" value="CBS-domain pair"/>
    <property type="match status" value="1"/>
</dbReference>
<evidence type="ECO:0000256" key="1">
    <source>
        <dbReference type="ARBA" id="ARBA00022741"/>
    </source>
</evidence>
<dbReference type="SUPFAM" id="SSF46689">
    <property type="entry name" value="Homeodomain-like"/>
    <property type="match status" value="1"/>
</dbReference>
<dbReference type="InterPro" id="IPR027417">
    <property type="entry name" value="P-loop_NTPase"/>
</dbReference>
<dbReference type="SUPFAM" id="SSF52540">
    <property type="entry name" value="P-loop containing nucleoside triphosphate hydrolases"/>
    <property type="match status" value="1"/>
</dbReference>
<evidence type="ECO:0000256" key="6">
    <source>
        <dbReference type="ARBA" id="ARBA00023163"/>
    </source>
</evidence>
<evidence type="ECO:0000256" key="5">
    <source>
        <dbReference type="ARBA" id="ARBA00023125"/>
    </source>
</evidence>
<evidence type="ECO:0000256" key="3">
    <source>
        <dbReference type="ARBA" id="ARBA00022840"/>
    </source>
</evidence>
<dbReference type="Proteomes" id="UP000186030">
    <property type="component" value="Unassembled WGS sequence"/>
</dbReference>
<dbReference type="SUPFAM" id="SSF55785">
    <property type="entry name" value="PYP-like sensor domain (PAS domain)"/>
    <property type="match status" value="2"/>
</dbReference>
<feature type="domain" description="Sigma-54 factor interaction" evidence="10">
    <location>
        <begin position="369"/>
        <end position="598"/>
    </location>
</feature>
<dbReference type="InterPro" id="IPR013767">
    <property type="entry name" value="PAS_fold"/>
</dbReference>
<keyword evidence="9" id="KW-0175">Coiled coil</keyword>
<dbReference type="InterPro" id="IPR000644">
    <property type="entry name" value="CBS_dom"/>
</dbReference>
<keyword evidence="3" id="KW-0067">ATP-binding</keyword>
<dbReference type="PANTHER" id="PTHR32071">
    <property type="entry name" value="TRANSCRIPTIONAL REGULATORY PROTEIN"/>
    <property type="match status" value="1"/>
</dbReference>
<dbReference type="GO" id="GO:0006355">
    <property type="term" value="P:regulation of DNA-templated transcription"/>
    <property type="evidence" value="ECO:0007669"/>
    <property type="project" value="InterPro"/>
</dbReference>
<dbReference type="PROSITE" id="PS50112">
    <property type="entry name" value="PAS"/>
    <property type="match status" value="1"/>
</dbReference>
<keyword evidence="2" id="KW-0058">Aromatic hydrocarbons catabolism</keyword>
<dbReference type="InterPro" id="IPR002078">
    <property type="entry name" value="Sigma_54_int"/>
</dbReference>
<dbReference type="PROSITE" id="PS00688">
    <property type="entry name" value="SIGMA54_INTERACT_3"/>
    <property type="match status" value="1"/>
</dbReference>
<dbReference type="InterPro" id="IPR025944">
    <property type="entry name" value="Sigma_54_int_dom_CS"/>
</dbReference>
<feature type="domain" description="PAS" evidence="11">
    <location>
        <begin position="127"/>
        <end position="181"/>
    </location>
</feature>
<feature type="domain" description="PAC" evidence="12">
    <location>
        <begin position="301"/>
        <end position="353"/>
    </location>
</feature>
<dbReference type="GO" id="GO:0005524">
    <property type="term" value="F:ATP binding"/>
    <property type="evidence" value="ECO:0007669"/>
    <property type="project" value="UniProtKB-KW"/>
</dbReference>
<keyword evidence="8" id="KW-0129">CBS domain</keyword>
<proteinExistence type="predicted"/>
<evidence type="ECO:0000256" key="4">
    <source>
        <dbReference type="ARBA" id="ARBA00023015"/>
    </source>
</evidence>
<dbReference type="AlphaFoldDB" id="A0A1Q5SM58"/>
<reference evidence="15" key="2">
    <citation type="submission" date="2017-01" db="EMBL/GenBank/DDBJ databases">
        <title>Genome sequencing and annotation of Geobacillus sp. 1017, a Hydrocarbon-Oxidizing Thermophilic Bacterium Isolated from a Heavy Oil Reservoir (China).</title>
        <authorList>
            <person name="Kadnikov V.V."/>
            <person name="Mardanov A.V."/>
            <person name="Poltaraus A.B."/>
            <person name="Sokolova D.S."/>
            <person name="Semenova E.M."/>
            <person name="Ravin N.V."/>
            <person name="Tourova T.P."/>
            <person name="Nazina T.N."/>
        </authorList>
    </citation>
    <scope>NUCLEOTIDE SEQUENCE [LARGE SCALE GENOMIC DNA]</scope>
    <source>
        <strain evidence="15">1017</strain>
    </source>
</reference>
<dbReference type="Pfam" id="PF00571">
    <property type="entry name" value="CBS"/>
    <property type="match status" value="1"/>
</dbReference>
<protein>
    <recommendedName>
        <fullName evidence="7">HTH-type transcriptional regulatory protein TyrR</fullName>
    </recommendedName>
</protein>
<evidence type="ECO:0000313" key="15">
    <source>
        <dbReference type="Proteomes" id="UP000186030"/>
    </source>
</evidence>
<dbReference type="InterPro" id="IPR000014">
    <property type="entry name" value="PAS"/>
</dbReference>
<keyword evidence="5" id="KW-0238">DNA-binding</keyword>
<dbReference type="GO" id="GO:0003677">
    <property type="term" value="F:DNA binding"/>
    <property type="evidence" value="ECO:0007669"/>
    <property type="project" value="UniProtKB-KW"/>
</dbReference>
<dbReference type="PROSITE" id="PS00675">
    <property type="entry name" value="SIGMA54_INTERACT_1"/>
    <property type="match status" value="1"/>
</dbReference>
<dbReference type="Gene3D" id="3.40.50.300">
    <property type="entry name" value="P-loop containing nucleotide triphosphate hydrolases"/>
    <property type="match status" value="1"/>
</dbReference>
<evidence type="ECO:0000256" key="9">
    <source>
        <dbReference type="SAM" id="Coils"/>
    </source>
</evidence>
<evidence type="ECO:0000256" key="8">
    <source>
        <dbReference type="PROSITE-ProRule" id="PRU00703"/>
    </source>
</evidence>
<feature type="coiled-coil region" evidence="9">
    <location>
        <begin position="337"/>
        <end position="364"/>
    </location>
</feature>
<dbReference type="InterPro" id="IPR046342">
    <property type="entry name" value="CBS_dom_sf"/>
</dbReference>
<dbReference type="InterPro" id="IPR058031">
    <property type="entry name" value="AAA_lid_NorR"/>
</dbReference>
<evidence type="ECO:0000313" key="14">
    <source>
        <dbReference type="EMBL" id="OKO89050.1"/>
    </source>
</evidence>
<dbReference type="FunFam" id="3.40.50.300:FF:000006">
    <property type="entry name" value="DNA-binding transcriptional regulator NtrC"/>
    <property type="match status" value="1"/>
</dbReference>
<dbReference type="Gene3D" id="3.10.580.10">
    <property type="entry name" value="CBS-domain"/>
    <property type="match status" value="1"/>
</dbReference>
<evidence type="ECO:0000256" key="7">
    <source>
        <dbReference type="ARBA" id="ARBA00029500"/>
    </source>
</evidence>
<organism evidence="14 15">
    <name type="scientific">Geobacillus proteiniphilus</name>
    <dbReference type="NCBI Taxonomy" id="860353"/>
    <lineage>
        <taxon>Bacteria</taxon>
        <taxon>Bacillati</taxon>
        <taxon>Bacillota</taxon>
        <taxon>Bacilli</taxon>
        <taxon>Bacillales</taxon>
        <taxon>Anoxybacillaceae</taxon>
        <taxon>Geobacillus</taxon>
    </lineage>
</organism>
<dbReference type="SMART" id="SM00091">
    <property type="entry name" value="PAS"/>
    <property type="match status" value="2"/>
</dbReference>
<dbReference type="InterPro" id="IPR013656">
    <property type="entry name" value="PAS_4"/>
</dbReference>
<gene>
    <name evidence="14" type="ORF">BRO54_3417</name>
</gene>
<dbReference type="Gene3D" id="1.10.10.60">
    <property type="entry name" value="Homeodomain-like"/>
    <property type="match status" value="1"/>
</dbReference>
<accession>A0A1Q5SM58</accession>
<sequence length="694" mass="77094">MGEEMAMMVGDIMVKTKAVIFESDSLDEAARTFFEYGLDGMVVCRCSEEIVGVVAVKDVLFGLAQGKTTVREVMRPSLPPLSIHDRVEGIEFGGGPLRPVVDESGRLVGVLTKEQHLTAYAKAAQLRLKHLDAIFNAAHNGILSIDAKGRITSINPPAEKMARTTKEEAIGKFLTDVVIPSGLLEVVRTGKGHTEKYRVGKRVYITNRSPIIDEGKVVGAVGVFQDISEIEFISNELETVKRIVNELQTVMEASSDGIAITDRSGMITRRNKKWDALFLGTEQERVTAPLDRVVRQALDGRQPCSMLHQGTETGNIWIVSAVPIIEEDGRAERVVLYVKDMTEMEQLRSELEETKRLLHMLGRQEEDHLIYRAPAMAHVVNIARQAAAVDVTLLLTGESGTGKEELANYIWKQSARRARPFVKVNCGAIPETLMESELFGYEPGAFTGAAKKGKKGYFEQADGGTIFLDEISEIPLHLQVKLLRVLQSMEIMRLGAEAPKRIDVRVIAATNKPLEELVAAGRFRADLFYRLNVMPIAIPPLRDRKEDIPLLVDHYRKRFAEKYQKPLVFTDGALAAMMDYHWPGNVRELVNVVERMFVTAVSPVVDEHQVAKWLHLEPEPAASPVAVGEIIPLKQATAEVERQLIIKALHKAKTYRRAAKLLGVDASTLVRKAQKYGIQSWGGEEDGFHAASRD</sequence>
<dbReference type="Pfam" id="PF18024">
    <property type="entry name" value="HTH_50"/>
    <property type="match status" value="1"/>
</dbReference>
<dbReference type="CDD" id="cd00130">
    <property type="entry name" value="PAS"/>
    <property type="match status" value="1"/>
</dbReference>
<dbReference type="Pfam" id="PF00989">
    <property type="entry name" value="PAS"/>
    <property type="match status" value="1"/>
</dbReference>
<dbReference type="Pfam" id="PF00158">
    <property type="entry name" value="Sigma54_activat"/>
    <property type="match status" value="1"/>
</dbReference>
<reference evidence="14 15" key="1">
    <citation type="submission" date="2016-11" db="EMBL/GenBank/DDBJ databases">
        <authorList>
            <person name="Kadnikov V."/>
            <person name="Nazina T."/>
        </authorList>
    </citation>
    <scope>NUCLEOTIDE SEQUENCE [LARGE SCALE GENOMIC DNA]</scope>
    <source>
        <strain evidence="14 15">1017</strain>
    </source>
</reference>
<keyword evidence="1" id="KW-0547">Nucleotide-binding</keyword>
<keyword evidence="4" id="KW-0805">Transcription regulation</keyword>
<comment type="caution">
    <text evidence="14">The sequence shown here is derived from an EMBL/GenBank/DDBJ whole genome shotgun (WGS) entry which is preliminary data.</text>
</comment>
<dbReference type="Gene3D" id="1.10.8.60">
    <property type="match status" value="1"/>
</dbReference>
<dbReference type="Pfam" id="PF25601">
    <property type="entry name" value="AAA_lid_14"/>
    <property type="match status" value="1"/>
</dbReference>
<name>A0A1Q5SM58_9BACL</name>
<dbReference type="PANTHER" id="PTHR32071:SF57">
    <property type="entry name" value="C4-DICARBOXYLATE TRANSPORT TRANSCRIPTIONAL REGULATORY PROTEIN DCTD"/>
    <property type="match status" value="1"/>
</dbReference>
<evidence type="ECO:0000259" key="11">
    <source>
        <dbReference type="PROSITE" id="PS50112"/>
    </source>
</evidence>
<dbReference type="CDD" id="cd02205">
    <property type="entry name" value="CBS_pair_SF"/>
    <property type="match status" value="1"/>
</dbReference>
<evidence type="ECO:0000259" key="12">
    <source>
        <dbReference type="PROSITE" id="PS50113"/>
    </source>
</evidence>
<dbReference type="InterPro" id="IPR000700">
    <property type="entry name" value="PAS-assoc_C"/>
</dbReference>
<evidence type="ECO:0000259" key="13">
    <source>
        <dbReference type="PROSITE" id="PS51371"/>
    </source>
</evidence>
<dbReference type="SMART" id="SM00382">
    <property type="entry name" value="AAA"/>
    <property type="match status" value="1"/>
</dbReference>